<name>A0ABY2E525_9MICO</name>
<dbReference type="CDD" id="cd07377">
    <property type="entry name" value="WHTH_GntR"/>
    <property type="match status" value="1"/>
</dbReference>
<evidence type="ECO:0000256" key="1">
    <source>
        <dbReference type="ARBA" id="ARBA00023015"/>
    </source>
</evidence>
<evidence type="ECO:0000313" key="5">
    <source>
        <dbReference type="EMBL" id="TDE94996.1"/>
    </source>
</evidence>
<dbReference type="SUPFAM" id="SSF64288">
    <property type="entry name" value="Chorismate lyase-like"/>
    <property type="match status" value="1"/>
</dbReference>
<keyword evidence="6" id="KW-1185">Reference proteome</keyword>
<dbReference type="InterPro" id="IPR050679">
    <property type="entry name" value="Bact_HTH_transcr_reg"/>
</dbReference>
<feature type="domain" description="HTH gntR-type" evidence="4">
    <location>
        <begin position="62"/>
        <end position="130"/>
    </location>
</feature>
<dbReference type="InterPro" id="IPR028978">
    <property type="entry name" value="Chorismate_lyase_/UTRA_dom_sf"/>
</dbReference>
<dbReference type="Pfam" id="PF00392">
    <property type="entry name" value="GntR"/>
    <property type="match status" value="1"/>
</dbReference>
<organism evidence="5 6">
    <name type="scientific">Occultella glacieicola</name>
    <dbReference type="NCBI Taxonomy" id="2518684"/>
    <lineage>
        <taxon>Bacteria</taxon>
        <taxon>Bacillati</taxon>
        <taxon>Actinomycetota</taxon>
        <taxon>Actinomycetes</taxon>
        <taxon>Micrococcales</taxon>
        <taxon>Ruaniaceae</taxon>
        <taxon>Occultella</taxon>
    </lineage>
</organism>
<accession>A0ABY2E525</accession>
<keyword evidence="1" id="KW-0805">Transcription regulation</keyword>
<comment type="caution">
    <text evidence="5">The sequence shown here is derived from an EMBL/GenBank/DDBJ whole genome shotgun (WGS) entry which is preliminary data.</text>
</comment>
<dbReference type="InterPro" id="IPR036388">
    <property type="entry name" value="WH-like_DNA-bd_sf"/>
</dbReference>
<dbReference type="PANTHER" id="PTHR44846">
    <property type="entry name" value="MANNOSYL-D-GLYCERATE TRANSPORT/METABOLISM SYSTEM REPRESSOR MNGR-RELATED"/>
    <property type="match status" value="1"/>
</dbReference>
<dbReference type="PRINTS" id="PR00035">
    <property type="entry name" value="HTHGNTR"/>
</dbReference>
<gene>
    <name evidence="5" type="ORF">EXU48_09495</name>
</gene>
<evidence type="ECO:0000313" key="6">
    <source>
        <dbReference type="Proteomes" id="UP000504882"/>
    </source>
</evidence>
<sequence length="305" mass="33557">MSSIVHLLVAHLVVGTLVPLRVSLSRQLRYGTLAARGMAQLPTGRERVGMTMAATTDRRSPVARWGQIARDIRRRIEQRELASGAQLPSENELAENYGVSRITVRQALSSLADEGYIHRRQGSGTFVSETVQVVQHDLAIAQPWRDRLATSGMQATSVEVPTEHIRAPPVALLFDLDLAHGDIGPRWFRRLQLVDGNPIGMSDSWLAPAVAPGIESMPLIEGSLSTTLESRYGIVATEVHSYLHPETASPEFAEILRCPQEAPLMVVNAVSIDSEGALIEASRTVWIGQRVRFHHQHGDRARGPR</sequence>
<protein>
    <submittedName>
        <fullName evidence="5">GntR family transcriptional regulator</fullName>
    </submittedName>
</protein>
<dbReference type="InterPro" id="IPR000524">
    <property type="entry name" value="Tscrpt_reg_HTH_GntR"/>
</dbReference>
<keyword evidence="2" id="KW-0238">DNA-binding</keyword>
<dbReference type="SUPFAM" id="SSF46785">
    <property type="entry name" value="Winged helix' DNA-binding domain"/>
    <property type="match status" value="1"/>
</dbReference>
<evidence type="ECO:0000256" key="2">
    <source>
        <dbReference type="ARBA" id="ARBA00023125"/>
    </source>
</evidence>
<dbReference type="Pfam" id="PF07702">
    <property type="entry name" value="UTRA"/>
    <property type="match status" value="1"/>
</dbReference>
<dbReference type="EMBL" id="SMNA01000004">
    <property type="protein sequence ID" value="TDE94996.1"/>
    <property type="molecule type" value="Genomic_DNA"/>
</dbReference>
<dbReference type="PROSITE" id="PS50949">
    <property type="entry name" value="HTH_GNTR"/>
    <property type="match status" value="1"/>
</dbReference>
<dbReference type="SMART" id="SM00866">
    <property type="entry name" value="UTRA"/>
    <property type="match status" value="1"/>
</dbReference>
<dbReference type="PANTHER" id="PTHR44846:SF1">
    <property type="entry name" value="MANNOSYL-D-GLYCERATE TRANSPORT_METABOLISM SYSTEM REPRESSOR MNGR-RELATED"/>
    <property type="match status" value="1"/>
</dbReference>
<dbReference type="Gene3D" id="3.40.1410.10">
    <property type="entry name" value="Chorismate lyase-like"/>
    <property type="match status" value="1"/>
</dbReference>
<evidence type="ECO:0000256" key="3">
    <source>
        <dbReference type="ARBA" id="ARBA00023163"/>
    </source>
</evidence>
<dbReference type="InterPro" id="IPR011663">
    <property type="entry name" value="UTRA"/>
</dbReference>
<evidence type="ECO:0000259" key="4">
    <source>
        <dbReference type="PROSITE" id="PS50949"/>
    </source>
</evidence>
<keyword evidence="3" id="KW-0804">Transcription</keyword>
<dbReference type="Gene3D" id="1.10.10.10">
    <property type="entry name" value="Winged helix-like DNA-binding domain superfamily/Winged helix DNA-binding domain"/>
    <property type="match status" value="1"/>
</dbReference>
<reference evidence="5 6" key="1">
    <citation type="submission" date="2019-03" db="EMBL/GenBank/DDBJ databases">
        <title>Genomic features of bacteria from cold environments.</title>
        <authorList>
            <person name="Shen L."/>
        </authorList>
    </citation>
    <scope>NUCLEOTIDE SEQUENCE [LARGE SCALE GENOMIC DNA]</scope>
    <source>
        <strain evidence="6">T3246-1</strain>
    </source>
</reference>
<dbReference type="InterPro" id="IPR036390">
    <property type="entry name" value="WH_DNA-bd_sf"/>
</dbReference>
<proteinExistence type="predicted"/>
<dbReference type="Proteomes" id="UP000504882">
    <property type="component" value="Unassembled WGS sequence"/>
</dbReference>
<dbReference type="SMART" id="SM00345">
    <property type="entry name" value="HTH_GNTR"/>
    <property type="match status" value="1"/>
</dbReference>